<sequence>MLDFLKNYKEKVLKKYFLTYLLIFLIPFIILTISLYQFSAGSYKKQIEEANLNNLAQLTTYLDNEFKGYQNTANSIRVNQKLSSFYLNHPYYSLDAKLELNKYSVNNMFVKELFIYYPQKEQFYSQHGNYDLNTLLRYKYDMIDFNEKQFYDNLTTHSLQITSDSFKENNQEALLEIFIPISNKDALHSATVVFFIDAGKMKQFLKEMNHDFSGEIFLFSNNGNLVASTSNDFSQKDIAKLFNAQGNENTINRETYVLARSTLANDSLSLMTIVNKSELYTPFLKVQAIFFLTMLVLFVIGILLSLFMSYNQYKPIQHLNTLFDEIAKKEEEQPTASQQDVLAALNQQTSHLIETNYAYNQQLQEQHVQLKSQLLTQLLEGKLDNQTIQTFIERGLLSQMAGHFCVGLIGVRANDTSFNVKFKSILMATFPLENEDVYIEAVELPFKKEYIAIIIQFSQKMKNTQRIEKLALNITHQIDELVKHRNTYYFGSIYDDWAKINQSYIEAISCRDYYAYRLENRNIYAYQQLPNKEEHDVLYQLDTGMIVQLENALADGNEEISQQAIETLLTASNTQTLPPYLLKSLCFEILNTMIKTANKMNVTLEPEWIKNVVNASTLFTIMTELQQLAHFICEKVKANATVEESQMKHDIFAYIHEHFRSHDFSLEELALEFDFSVSYLSKLIKEETGETFSKHVQQLRLDYIQQQLIETDDTIKVIIHDAGYYDVSNFTRKFRQLVGVTPGQYRLLNQKKEN</sequence>
<evidence type="ECO:0000256" key="2">
    <source>
        <dbReference type="ARBA" id="ARBA00023125"/>
    </source>
</evidence>
<keyword evidence="4" id="KW-0472">Membrane</keyword>
<feature type="transmembrane region" description="Helical" evidence="4">
    <location>
        <begin position="16"/>
        <end position="36"/>
    </location>
</feature>
<keyword evidence="2" id="KW-0238">DNA-binding</keyword>
<dbReference type="Pfam" id="PF12833">
    <property type="entry name" value="HTH_18"/>
    <property type="match status" value="1"/>
</dbReference>
<evidence type="ECO:0000256" key="4">
    <source>
        <dbReference type="SAM" id="Phobius"/>
    </source>
</evidence>
<gene>
    <name evidence="6" type="ORF">PML95_01520</name>
</gene>
<feature type="transmembrane region" description="Helical" evidence="4">
    <location>
        <begin position="288"/>
        <end position="310"/>
    </location>
</feature>
<dbReference type="PANTHER" id="PTHR43280">
    <property type="entry name" value="ARAC-FAMILY TRANSCRIPTIONAL REGULATOR"/>
    <property type="match status" value="1"/>
</dbReference>
<keyword evidence="4" id="KW-0812">Transmembrane</keyword>
<dbReference type="GO" id="GO:0003700">
    <property type="term" value="F:DNA-binding transcription factor activity"/>
    <property type="evidence" value="ECO:0007669"/>
    <property type="project" value="InterPro"/>
</dbReference>
<evidence type="ECO:0000313" key="7">
    <source>
        <dbReference type="Proteomes" id="UP001179600"/>
    </source>
</evidence>
<dbReference type="GO" id="GO:0043565">
    <property type="term" value="F:sequence-specific DNA binding"/>
    <property type="evidence" value="ECO:0007669"/>
    <property type="project" value="InterPro"/>
</dbReference>
<organism evidence="6 7">
    <name type="scientific">Vagococcus lutrae</name>
    <dbReference type="NCBI Taxonomy" id="81947"/>
    <lineage>
        <taxon>Bacteria</taxon>
        <taxon>Bacillati</taxon>
        <taxon>Bacillota</taxon>
        <taxon>Bacilli</taxon>
        <taxon>Lactobacillales</taxon>
        <taxon>Enterococcaceae</taxon>
        <taxon>Vagococcus</taxon>
    </lineage>
</organism>
<dbReference type="SMART" id="SM00342">
    <property type="entry name" value="HTH_ARAC"/>
    <property type="match status" value="1"/>
</dbReference>
<dbReference type="InterPro" id="IPR009057">
    <property type="entry name" value="Homeodomain-like_sf"/>
</dbReference>
<proteinExistence type="predicted"/>
<dbReference type="RefSeq" id="WP_202585056.1">
    <property type="nucleotide sequence ID" value="NZ_BKBT01000005.1"/>
</dbReference>
<evidence type="ECO:0000256" key="3">
    <source>
        <dbReference type="ARBA" id="ARBA00023163"/>
    </source>
</evidence>
<dbReference type="Gene3D" id="1.10.10.60">
    <property type="entry name" value="Homeodomain-like"/>
    <property type="match status" value="2"/>
</dbReference>
<dbReference type="PANTHER" id="PTHR43280:SF28">
    <property type="entry name" value="HTH-TYPE TRANSCRIPTIONAL ACTIVATOR RHAS"/>
    <property type="match status" value="1"/>
</dbReference>
<evidence type="ECO:0000313" key="6">
    <source>
        <dbReference type="EMBL" id="WCG22952.1"/>
    </source>
</evidence>
<dbReference type="PROSITE" id="PS01124">
    <property type="entry name" value="HTH_ARAC_FAMILY_2"/>
    <property type="match status" value="1"/>
</dbReference>
<keyword evidence="3" id="KW-0804">Transcription</keyword>
<dbReference type="Gene3D" id="3.30.450.20">
    <property type="entry name" value="PAS domain"/>
    <property type="match status" value="1"/>
</dbReference>
<dbReference type="PROSITE" id="PS00041">
    <property type="entry name" value="HTH_ARAC_FAMILY_1"/>
    <property type="match status" value="1"/>
</dbReference>
<accession>A0AAE9XEY4</accession>
<reference evidence="6" key="1">
    <citation type="submission" date="2023-01" db="EMBL/GenBank/DDBJ databases">
        <title>Oxazolidinone resistance genes in florfenicol resistant enterococci from beef cattle and veal calves at slaughter.</title>
        <authorList>
            <person name="Biggel M."/>
        </authorList>
    </citation>
    <scope>NUCLEOTIDE SEQUENCE</scope>
    <source>
        <strain evidence="6">K204-1</strain>
    </source>
</reference>
<name>A0AAE9XEY4_9ENTE</name>
<dbReference type="Proteomes" id="UP001179600">
    <property type="component" value="Chromosome"/>
</dbReference>
<dbReference type="InterPro" id="IPR018062">
    <property type="entry name" value="HTH_AraC-typ_CS"/>
</dbReference>
<evidence type="ECO:0000256" key="1">
    <source>
        <dbReference type="ARBA" id="ARBA00023015"/>
    </source>
</evidence>
<protein>
    <submittedName>
        <fullName evidence="6">Helix-turn-helix domain-containing protein</fullName>
    </submittedName>
</protein>
<dbReference type="SUPFAM" id="SSF46689">
    <property type="entry name" value="Homeodomain-like"/>
    <property type="match status" value="1"/>
</dbReference>
<feature type="domain" description="HTH araC/xylS-type" evidence="5">
    <location>
        <begin position="649"/>
        <end position="748"/>
    </location>
</feature>
<keyword evidence="4" id="KW-1133">Transmembrane helix</keyword>
<dbReference type="InterPro" id="IPR018060">
    <property type="entry name" value="HTH_AraC"/>
</dbReference>
<dbReference type="AlphaFoldDB" id="A0AAE9XEY4"/>
<dbReference type="EMBL" id="CP116507">
    <property type="protein sequence ID" value="WCG22952.1"/>
    <property type="molecule type" value="Genomic_DNA"/>
</dbReference>
<evidence type="ECO:0000259" key="5">
    <source>
        <dbReference type="PROSITE" id="PS01124"/>
    </source>
</evidence>
<keyword evidence="1" id="KW-0805">Transcription regulation</keyword>